<evidence type="ECO:0000256" key="2">
    <source>
        <dbReference type="ARBA" id="ARBA00022679"/>
    </source>
</evidence>
<dbReference type="GeneID" id="81208519"/>
<evidence type="ECO:0000256" key="4">
    <source>
        <dbReference type="RuleBase" id="RU003704"/>
    </source>
</evidence>
<dbReference type="EC" id="2.7.1.-" evidence="7"/>
<evidence type="ECO:0000313" key="7">
    <source>
        <dbReference type="EMBL" id="MFC6785484.1"/>
    </source>
</evidence>
<proteinExistence type="inferred from homology"/>
<dbReference type="InterPro" id="IPR002139">
    <property type="entry name" value="Ribo/fructo_kinase"/>
</dbReference>
<feature type="domain" description="Carbohydrate kinase PfkB" evidence="6">
    <location>
        <begin position="34"/>
        <end position="314"/>
    </location>
</feature>
<dbReference type="AlphaFoldDB" id="A0ABD5T8U3"/>
<dbReference type="RefSeq" id="WP_284062336.1">
    <property type="nucleotide sequence ID" value="NZ_CP126158.1"/>
</dbReference>
<dbReference type="Pfam" id="PF00294">
    <property type="entry name" value="PfkB"/>
    <property type="match status" value="1"/>
</dbReference>
<dbReference type="InterPro" id="IPR011611">
    <property type="entry name" value="PfkB_dom"/>
</dbReference>
<evidence type="ECO:0000256" key="5">
    <source>
        <dbReference type="SAM" id="MobiDB-lite"/>
    </source>
</evidence>
<dbReference type="Gene3D" id="3.40.1190.20">
    <property type="match status" value="1"/>
</dbReference>
<sequence length="337" mass="34711">MSGDDRSGGDSASHADRDGPDPASDGARSSDRPSVLCVGHVNWDVTLIVDRLPAPDGEVKIRRRHQAGGGSAANVAAVLAGLDLDASLFGSVGADESGTLAGRDLSRAGVRTHLVEAEGETAVKYLIVDADGEVMVLSNEGANEAFTADALPPDALTADTDHVHLTNQPPEVAGALARRARELGATVSVAPGRQFAQRDFTEALSLADVVFCNRREAAALLDVDEDGATRYGALRADATLVVTHGGDGSEAHDRAADLTHTHDGFDADVVDTTGAGDAFAAGFLAARLDGGTLKRALAVANACGAVAAGEVGARVEITRDRIETVLNRAAREEPEEP</sequence>
<dbReference type="InterPro" id="IPR029056">
    <property type="entry name" value="Ribokinase-like"/>
</dbReference>
<accession>A0ABD5T8U3</accession>
<protein>
    <submittedName>
        <fullName evidence="7">Carbohydrate kinase family protein</fullName>
        <ecNumber evidence="7">2.7.1.-</ecNumber>
    </submittedName>
</protein>
<dbReference type="PRINTS" id="PR00990">
    <property type="entry name" value="RIBOKINASE"/>
</dbReference>
<dbReference type="PANTHER" id="PTHR10584:SF166">
    <property type="entry name" value="RIBOKINASE"/>
    <property type="match status" value="1"/>
</dbReference>
<feature type="compositionally biased region" description="Basic and acidic residues" evidence="5">
    <location>
        <begin position="1"/>
        <end position="20"/>
    </location>
</feature>
<evidence type="ECO:0000313" key="8">
    <source>
        <dbReference type="Proteomes" id="UP001596443"/>
    </source>
</evidence>
<keyword evidence="3 4" id="KW-0418">Kinase</keyword>
<dbReference type="GO" id="GO:0016301">
    <property type="term" value="F:kinase activity"/>
    <property type="evidence" value="ECO:0007669"/>
    <property type="project" value="UniProtKB-KW"/>
</dbReference>
<evidence type="ECO:0000256" key="1">
    <source>
        <dbReference type="ARBA" id="ARBA00010688"/>
    </source>
</evidence>
<keyword evidence="2 4" id="KW-0808">Transferase</keyword>
<gene>
    <name evidence="7" type="ORF">ACFQFD_05690</name>
</gene>
<dbReference type="PROSITE" id="PS00584">
    <property type="entry name" value="PFKB_KINASES_2"/>
    <property type="match status" value="1"/>
</dbReference>
<comment type="similarity">
    <text evidence="1 4">Belongs to the carbohydrate kinase PfkB family.</text>
</comment>
<dbReference type="GO" id="GO:0006796">
    <property type="term" value="P:phosphate-containing compound metabolic process"/>
    <property type="evidence" value="ECO:0007669"/>
    <property type="project" value="UniProtKB-ARBA"/>
</dbReference>
<dbReference type="PANTHER" id="PTHR10584">
    <property type="entry name" value="SUGAR KINASE"/>
    <property type="match status" value="1"/>
</dbReference>
<dbReference type="EMBL" id="JBHSWX010000012">
    <property type="protein sequence ID" value="MFC6785484.1"/>
    <property type="molecule type" value="Genomic_DNA"/>
</dbReference>
<dbReference type="SUPFAM" id="SSF53613">
    <property type="entry name" value="Ribokinase-like"/>
    <property type="match status" value="1"/>
</dbReference>
<dbReference type="InterPro" id="IPR002173">
    <property type="entry name" value="Carboh/pur_kinase_PfkB_CS"/>
</dbReference>
<feature type="region of interest" description="Disordered" evidence="5">
    <location>
        <begin position="1"/>
        <end position="33"/>
    </location>
</feature>
<evidence type="ECO:0000256" key="3">
    <source>
        <dbReference type="ARBA" id="ARBA00022777"/>
    </source>
</evidence>
<keyword evidence="8" id="KW-1185">Reference proteome</keyword>
<name>A0ABD5T8U3_9EURY</name>
<comment type="caution">
    <text evidence="7">The sequence shown here is derived from an EMBL/GenBank/DDBJ whole genome shotgun (WGS) entry which is preliminary data.</text>
</comment>
<reference evidence="7 8" key="1">
    <citation type="journal article" date="2019" name="Int. J. Syst. Evol. Microbiol.">
        <title>The Global Catalogue of Microorganisms (GCM) 10K type strain sequencing project: providing services to taxonomists for standard genome sequencing and annotation.</title>
        <authorList>
            <consortium name="The Broad Institute Genomics Platform"/>
            <consortium name="The Broad Institute Genome Sequencing Center for Infectious Disease"/>
            <person name="Wu L."/>
            <person name="Ma J."/>
        </authorList>
    </citation>
    <scope>NUCLEOTIDE SEQUENCE [LARGE SCALE GENOMIC DNA]</scope>
    <source>
        <strain evidence="7 8">SYNS20</strain>
    </source>
</reference>
<evidence type="ECO:0000259" key="6">
    <source>
        <dbReference type="Pfam" id="PF00294"/>
    </source>
</evidence>
<dbReference type="Proteomes" id="UP001596443">
    <property type="component" value="Unassembled WGS sequence"/>
</dbReference>
<organism evidence="7 8">
    <name type="scientific">Halobaculum halobium</name>
    <dbReference type="NCBI Taxonomy" id="3032281"/>
    <lineage>
        <taxon>Archaea</taxon>
        <taxon>Methanobacteriati</taxon>
        <taxon>Methanobacteriota</taxon>
        <taxon>Stenosarchaea group</taxon>
        <taxon>Halobacteria</taxon>
        <taxon>Halobacteriales</taxon>
        <taxon>Haloferacaceae</taxon>
        <taxon>Halobaculum</taxon>
    </lineage>
</organism>